<feature type="non-terminal residue" evidence="1">
    <location>
        <position position="1"/>
    </location>
</feature>
<keyword evidence="2" id="KW-1185">Reference proteome</keyword>
<protein>
    <submittedName>
        <fullName evidence="1">Uncharacterized protein</fullName>
    </submittedName>
</protein>
<dbReference type="AlphaFoldDB" id="A0A391NNG5"/>
<reference evidence="1 2" key="1">
    <citation type="journal article" date="2018" name="PLoS ONE">
        <title>The draft genome of Kipferlia bialata reveals reductive genome evolution in fornicate parasites.</title>
        <authorList>
            <person name="Tanifuji G."/>
            <person name="Takabayashi S."/>
            <person name="Kume K."/>
            <person name="Takagi M."/>
            <person name="Nakayama T."/>
            <person name="Kamikawa R."/>
            <person name="Inagaki Y."/>
            <person name="Hashimoto T."/>
        </authorList>
    </citation>
    <scope>NUCLEOTIDE SEQUENCE [LARGE SCALE GENOMIC DNA]</scope>
    <source>
        <strain evidence="1">NY0173</strain>
    </source>
</reference>
<dbReference type="Proteomes" id="UP000265618">
    <property type="component" value="Unassembled WGS sequence"/>
</dbReference>
<evidence type="ECO:0000313" key="1">
    <source>
        <dbReference type="EMBL" id="GCA63251.1"/>
    </source>
</evidence>
<dbReference type="EMBL" id="BDIP01002832">
    <property type="protein sequence ID" value="GCA63251.1"/>
    <property type="molecule type" value="Genomic_DNA"/>
</dbReference>
<comment type="caution">
    <text evidence="1">The sequence shown here is derived from an EMBL/GenBank/DDBJ whole genome shotgun (WGS) entry which is preliminary data.</text>
</comment>
<accession>A0A391NNG5</accession>
<name>A0A391NNG5_9EUKA</name>
<gene>
    <name evidence="1" type="ORF">KIPB_008826</name>
</gene>
<organism evidence="1 2">
    <name type="scientific">Kipferlia bialata</name>
    <dbReference type="NCBI Taxonomy" id="797122"/>
    <lineage>
        <taxon>Eukaryota</taxon>
        <taxon>Metamonada</taxon>
        <taxon>Carpediemonas-like organisms</taxon>
        <taxon>Kipferlia</taxon>
    </lineage>
</organism>
<sequence length="111" mass="11556">CDFLFYVLLDDFGAELDGEGSEEKVARDIIRGAQQVLVSCVDVVAPMRAKVSRVLPGLSIDYKPGKAAPAPAAAHACGSECEGECHHAAPKAPKVAAPLPQVDGGGWQVSK</sequence>
<proteinExistence type="predicted"/>
<evidence type="ECO:0000313" key="2">
    <source>
        <dbReference type="Proteomes" id="UP000265618"/>
    </source>
</evidence>